<dbReference type="InterPro" id="IPR007695">
    <property type="entry name" value="DNA_mismatch_repair_MutS-lik_N"/>
</dbReference>
<dbReference type="PROSITE" id="PS00486">
    <property type="entry name" value="DNA_MISMATCH_REPAIR_2"/>
    <property type="match status" value="1"/>
</dbReference>
<evidence type="ECO:0000256" key="26">
    <source>
        <dbReference type="SAM" id="MobiDB-lite"/>
    </source>
</evidence>
<dbReference type="CDD" id="cd19676">
    <property type="entry name" value="UBR-box_UBR6_FBXO11"/>
    <property type="match status" value="1"/>
</dbReference>
<dbReference type="GO" id="GO:0006298">
    <property type="term" value="P:mismatch repair"/>
    <property type="evidence" value="ECO:0007669"/>
    <property type="project" value="InterPro"/>
</dbReference>
<dbReference type="Pfam" id="PF01624">
    <property type="entry name" value="MutS_I"/>
    <property type="match status" value="1"/>
</dbReference>
<dbReference type="InterPro" id="IPR001810">
    <property type="entry name" value="F-box_dom"/>
</dbReference>
<dbReference type="InterPro" id="IPR032642">
    <property type="entry name" value="Msh2_ATP-bd"/>
</dbReference>
<dbReference type="Gene3D" id="3.40.50.300">
    <property type="entry name" value="P-loop containing nucleotide triphosphate hydrolases"/>
    <property type="match status" value="1"/>
</dbReference>
<dbReference type="Gene3D" id="3.30.420.110">
    <property type="entry name" value="MutS, connector domain"/>
    <property type="match status" value="1"/>
</dbReference>
<evidence type="ECO:0000256" key="25">
    <source>
        <dbReference type="ARBA" id="ARBA00073545"/>
    </source>
</evidence>
<evidence type="ECO:0000256" key="6">
    <source>
        <dbReference type="ARBA" id="ARBA00022454"/>
    </source>
</evidence>
<comment type="pathway">
    <text evidence="3">Protein modification; protein ubiquitination.</text>
</comment>
<evidence type="ECO:0000256" key="5">
    <source>
        <dbReference type="ARBA" id="ARBA00019549"/>
    </source>
</evidence>
<dbReference type="FunFam" id="1.20.1280.50:FF:000003">
    <property type="entry name" value="F-box only protein 11"/>
    <property type="match status" value="1"/>
</dbReference>
<evidence type="ECO:0000256" key="10">
    <source>
        <dbReference type="ARBA" id="ARBA00022737"/>
    </source>
</evidence>
<dbReference type="InterPro" id="IPR012334">
    <property type="entry name" value="Pectin_lyas_fold"/>
</dbReference>
<dbReference type="InterPro" id="IPR036678">
    <property type="entry name" value="MutS_con_dom_sf"/>
</dbReference>
<dbReference type="InterPro" id="IPR006633">
    <property type="entry name" value="Carb-bd_sugar_hydrolysis-dom"/>
</dbReference>
<dbReference type="GO" id="GO:0042981">
    <property type="term" value="P:regulation of apoptotic process"/>
    <property type="evidence" value="ECO:0007669"/>
    <property type="project" value="TreeGrafter"/>
</dbReference>
<keyword evidence="6" id="KW-0158">Chromosome</keyword>
<sequence length="1821" mass="202641">MAVQPKQNLSMDSASETGFLNFFYSMPEKPDTTVRIFDRSDYYTVHGKDASFAAKEVFKTNGVIKMLGAGSRRLESVVLSKMNFEAFVRDLLLVRQYRVEVYRNKAGKNTKDHDWQIAYKASPGNLTQFEEVLFGSGGGLGEGAAGVVGVRIGTGSDGQRVVGVGYVDSILRKLGVCEFPDNDQFSNLEALLVQIGPKECVLPAGDAAGDLGKLKQVVQRGGILFSDRKKTEFTTRDIVQDLNRLLKAPKGEMASSAALPEMEKQIAMSCLAAVIKYLELLSDDANFGSFKMTTFDLNQYMRLDNAAVQALNLFQASSDDPTGTHSLAGLLNKCRTPQGQRLVSQWLKQPLIDKNKIEERLDLVESFFEDSELRQSCHEDLLRRLPDMNRLAKKFQRQNGNLQDCYRVYQAVGQLAGLVQTLERHSGKHQVLLNAVFITPLNDLISDFAKFQEMIETTLDMNQIEHHEFLVKPSFDPTLSELRENMDQLEKSMQAALNSAARELGLDAGKTIKLESNAQIGYYFRITCKEEKTLRNNKKFTTLDVQKNGVRFTNSKLSSLNDEYTKSREEYEEAQNAIVKEIISIAAGYVDPLQTLNDVIAQLDAVVSFAVVSHAAPVPYVRPKIMEKGSGRLVLKGARHPCVEAQDDVAFIPNDVTFTDEKEMFHIITGPNMGGKSTYIRQVGVIVLMAQVGCFVPCDEADVSVVDSVLARVGAGDSQIKGVSTFMAEMLETASILRSATKDSLIIIDELGRGTSTYDGFGLAWAISEYIATRLKSFCLFATHFHELTALAQQVSTVNNLHVTALTTDNTLTMLYRVKAGVCDQSFGIHVAELANFPKHVIAYAREKALELEEFQDVSRADEDAGPEAKKRCLEKRDGEKIIEDFLMKVKALPVEDMTEEAIKIELRKLKAEVVAHNNSFVNDIVTHEDVPADMVAEESGPGAQNSPYQLRRKSLLPKRTACPTKSSMEGASTSATETFGHRAKRARVSGKSQDLPASPAEQYLQEKLPDEVVLKIFSYLLEQDLCQAACVCKRFSELANDPILWKRLYMEVFEYTRPMMHPEPGKFYQINPEEYEQPNPWKESFQQLYYDTIEDALGGVQEAHFDGLIFVHSGIYTDEWIYIESPITMIGAAPGKVADKVVIENTRDSTFVFMEGSEDAYVGYMTIRFNPDDKSAQHHNAHHCLEITVNCSPNIDHCIIRSTCTVGSAVCVSGQGACPTIKHCNISDCENVGLYITDHAQGIYEDNEISNNALAGIWVKNHGNPIIRRNHIHHGRDVGVFTFDHGMGYFESCNIHRNRIAGFEVKAYANPTVVRCEIHHGQTGGIYVHEKGRGQFIENKIYANNFAGVWITSNSDPTIRGNAIFNGNQGGVYIFGDGRGLIEGNDIYGNALAGIQIRTNSCPIVRHNKIHDGQHGGIYVHEKGQGVIEENEVYSNTLAGVWVTTGSTPVLRRNRIHSGKQVGVYFYDNGHGVLEDNDIYNHMYSGVQIRTGSNPKIRRNKIWGGQNGGILVYNSGLGFIEDNEIFDNAMAGVWIKTDSNPTLRRNKIHDGRDGGICIFNGGRGLLEENDIFRNAQAGVLISTNSHPVLRKNRIFDGFAAGIEITNHATATLEGNQIFNNRFGGLFLASGVNVTMKDNKIMNNQDAIEKAVSRGQCLYKISSYTSYPMHDFYRCHTCNTTDRNAICVNCIKKCHQGHDVEFIRHDRASLAIDGHANVERCLDAESRSPLCQPAHNGFLCVGHSCLNELALFPFEDDELVNVLMSLPELVGFVLLMEVNKSVRDAGTRAERRASRQTDTSCSKHEQDKLLVQAFCSEERHF</sequence>
<dbReference type="Gene3D" id="1.10.1420.10">
    <property type="match status" value="2"/>
</dbReference>
<dbReference type="PANTHER" id="PTHR22990:SF20">
    <property type="entry name" value="F-BOX ONLY PROTEIN 11"/>
    <property type="match status" value="1"/>
</dbReference>
<dbReference type="GO" id="GO:0008270">
    <property type="term" value="F:zinc ion binding"/>
    <property type="evidence" value="ECO:0007669"/>
    <property type="project" value="UniProtKB-KW"/>
</dbReference>
<dbReference type="SUPFAM" id="SSF81383">
    <property type="entry name" value="F-box domain"/>
    <property type="match status" value="1"/>
</dbReference>
<reference evidence="28 29" key="1">
    <citation type="journal article" date="2019" name="Genome Biol. Evol.">
        <title>Whole-Genome Sequencing of the Giant Devil Catfish, Bagarius yarrelli.</title>
        <authorList>
            <person name="Jiang W."/>
            <person name="Lv Y."/>
            <person name="Cheng L."/>
            <person name="Yang K."/>
            <person name="Chao B."/>
            <person name="Wang X."/>
            <person name="Li Y."/>
            <person name="Pan X."/>
            <person name="You X."/>
            <person name="Zhang Y."/>
            <person name="Yang J."/>
            <person name="Li J."/>
            <person name="Zhang X."/>
            <person name="Liu S."/>
            <person name="Sun C."/>
            <person name="Yang J."/>
            <person name="Shi Q."/>
        </authorList>
    </citation>
    <scope>NUCLEOTIDE SEQUENCE [LARGE SCALE GENOMIC DNA]</scope>
    <source>
        <strain evidence="28">JWS20170419001</strain>
        <tissue evidence="28">Muscle</tissue>
    </source>
</reference>
<feature type="compositionally biased region" description="Polar residues" evidence="26">
    <location>
        <begin position="964"/>
        <end position="978"/>
    </location>
</feature>
<dbReference type="OrthoDB" id="427974at2759"/>
<evidence type="ECO:0000256" key="7">
    <source>
        <dbReference type="ARBA" id="ARBA00022499"/>
    </source>
</evidence>
<evidence type="ECO:0000256" key="18">
    <source>
        <dbReference type="ARBA" id="ARBA00022990"/>
    </source>
</evidence>
<dbReference type="FunFam" id="2.160.20.10:FF:000005">
    <property type="entry name" value="F-box only protein 11"/>
    <property type="match status" value="1"/>
</dbReference>
<dbReference type="InterPro" id="IPR022441">
    <property type="entry name" value="Para_beta_helix_rpt-2"/>
</dbReference>
<dbReference type="Gene3D" id="2.160.20.10">
    <property type="entry name" value="Single-stranded right-handed beta-helix, Pectin lyase-like"/>
    <property type="match status" value="3"/>
</dbReference>
<dbReference type="SMART" id="SM00722">
    <property type="entry name" value="CASH"/>
    <property type="match status" value="3"/>
</dbReference>
<dbReference type="InterPro" id="IPR000432">
    <property type="entry name" value="DNA_mismatch_repair_MutS_C"/>
</dbReference>
<gene>
    <name evidence="28" type="ORF">Baya_0840</name>
</gene>
<dbReference type="Pfam" id="PF05192">
    <property type="entry name" value="MutS_III"/>
    <property type="match status" value="1"/>
</dbReference>
<evidence type="ECO:0000259" key="27">
    <source>
        <dbReference type="PROSITE" id="PS50181"/>
    </source>
</evidence>
<dbReference type="Proteomes" id="UP000319801">
    <property type="component" value="Unassembled WGS sequence"/>
</dbReference>
<dbReference type="GO" id="GO:0030983">
    <property type="term" value="F:mismatched DNA binding"/>
    <property type="evidence" value="ECO:0007669"/>
    <property type="project" value="InterPro"/>
</dbReference>
<dbReference type="FunFam" id="2.160.20.10:FF:000006">
    <property type="entry name" value="F-box only protein 11"/>
    <property type="match status" value="1"/>
</dbReference>
<dbReference type="NCBIfam" id="TIGR03804">
    <property type="entry name" value="para_beta_helix"/>
    <property type="match status" value="1"/>
</dbReference>
<evidence type="ECO:0000256" key="3">
    <source>
        <dbReference type="ARBA" id="ARBA00004906"/>
    </source>
</evidence>
<dbReference type="InterPro" id="IPR036047">
    <property type="entry name" value="F-box-like_dom_sf"/>
</dbReference>
<dbReference type="FunFam" id="1.10.1420.10:FF:000009">
    <property type="entry name" value="DNA mismatch repair protein"/>
    <property type="match status" value="1"/>
</dbReference>
<keyword evidence="7" id="KW-1017">Isopeptide bond</keyword>
<dbReference type="InterPro" id="IPR007861">
    <property type="entry name" value="DNA_mismatch_repair_MutS_clamp"/>
</dbReference>
<dbReference type="InterPro" id="IPR047505">
    <property type="entry name" value="F-box_FBXO11"/>
</dbReference>
<name>A0A556TJE3_BAGYA</name>
<dbReference type="Pfam" id="PF13229">
    <property type="entry name" value="Beta_helix"/>
    <property type="match status" value="2"/>
</dbReference>
<evidence type="ECO:0000256" key="8">
    <source>
        <dbReference type="ARBA" id="ARBA00022553"/>
    </source>
</evidence>
<dbReference type="EMBL" id="VCAZ01000002">
    <property type="protein sequence ID" value="TSK14857.1"/>
    <property type="molecule type" value="Genomic_DNA"/>
</dbReference>
<evidence type="ECO:0000256" key="13">
    <source>
        <dbReference type="ARBA" id="ARBA00022771"/>
    </source>
</evidence>
<dbReference type="SUPFAM" id="SSF48334">
    <property type="entry name" value="DNA repair protein MutS, domain III"/>
    <property type="match status" value="1"/>
</dbReference>
<dbReference type="SUPFAM" id="SSF52540">
    <property type="entry name" value="P-loop containing nucleoside triphosphate hydrolases"/>
    <property type="match status" value="1"/>
</dbReference>
<dbReference type="FunFam" id="2.160.20.10:FF:000007">
    <property type="entry name" value="F-box only protein 11"/>
    <property type="match status" value="1"/>
</dbReference>
<dbReference type="Gene3D" id="1.20.1280.50">
    <property type="match status" value="1"/>
</dbReference>
<comment type="subcellular location">
    <subcellularLocation>
        <location evidence="2">Chromosome</location>
    </subcellularLocation>
    <subcellularLocation>
        <location evidence="1">Nucleus</location>
    </subcellularLocation>
</comment>
<dbReference type="FunFam" id="3.40.1170.10:FF:000003">
    <property type="entry name" value="DNA mismatch repair protein"/>
    <property type="match status" value="1"/>
</dbReference>
<evidence type="ECO:0000256" key="19">
    <source>
        <dbReference type="ARBA" id="ARBA00023125"/>
    </source>
</evidence>
<evidence type="ECO:0000256" key="14">
    <source>
        <dbReference type="ARBA" id="ARBA00022786"/>
    </source>
</evidence>
<dbReference type="NCBIfam" id="NF003810">
    <property type="entry name" value="PRK05399.1"/>
    <property type="match status" value="1"/>
</dbReference>
<proteinExistence type="inferred from homology"/>
<keyword evidence="29" id="KW-1185">Reference proteome</keyword>
<keyword evidence="20" id="KW-0234">DNA repair</keyword>
<dbReference type="InterPro" id="IPR036187">
    <property type="entry name" value="DNA_mismatch_repair_MutS_sf"/>
</dbReference>
<keyword evidence="9" id="KW-0479">Metal-binding</keyword>
<protein>
    <recommendedName>
        <fullName evidence="25">DNA mismatch repair protein MSH2</fullName>
    </recommendedName>
    <alternativeName>
        <fullName evidence="5">DNA mismatch repair protein Msh2</fullName>
    </alternativeName>
    <alternativeName>
        <fullName evidence="24">F-box only protein 11</fullName>
    </alternativeName>
    <alternativeName>
        <fullName evidence="22">MutS protein homolog 2</fullName>
    </alternativeName>
</protein>
<dbReference type="GO" id="GO:0005524">
    <property type="term" value="F:ATP binding"/>
    <property type="evidence" value="ECO:0007669"/>
    <property type="project" value="UniProtKB-KW"/>
</dbReference>
<evidence type="ECO:0000256" key="12">
    <source>
        <dbReference type="ARBA" id="ARBA00022763"/>
    </source>
</evidence>
<keyword evidence="14" id="KW-0833">Ubl conjugation pathway</keyword>
<dbReference type="InterPro" id="IPR007860">
    <property type="entry name" value="DNA_mmatch_repair_MutS_con_dom"/>
</dbReference>
<evidence type="ECO:0000256" key="20">
    <source>
        <dbReference type="ARBA" id="ARBA00023204"/>
    </source>
</evidence>
<dbReference type="InterPro" id="IPR016151">
    <property type="entry name" value="DNA_mismatch_repair_MutS_N"/>
</dbReference>
<evidence type="ECO:0000256" key="21">
    <source>
        <dbReference type="ARBA" id="ARBA00023242"/>
    </source>
</evidence>
<dbReference type="CDD" id="cd03285">
    <property type="entry name" value="ABC_MSH2_euk"/>
    <property type="match status" value="1"/>
</dbReference>
<dbReference type="SUPFAM" id="SSF51126">
    <property type="entry name" value="Pectin lyase-like"/>
    <property type="match status" value="3"/>
</dbReference>
<evidence type="ECO:0000256" key="4">
    <source>
        <dbReference type="ARBA" id="ARBA00006271"/>
    </source>
</evidence>
<dbReference type="InterPro" id="IPR011050">
    <property type="entry name" value="Pectin_lyase_fold/virulence"/>
</dbReference>
<dbReference type="InterPro" id="IPR027417">
    <property type="entry name" value="P-loop_NTPase"/>
</dbReference>
<dbReference type="SMART" id="SM00533">
    <property type="entry name" value="MUTSd"/>
    <property type="match status" value="1"/>
</dbReference>
<dbReference type="InterPro" id="IPR051550">
    <property type="entry name" value="SCF-Subunits/Alg-Epimerases"/>
</dbReference>
<dbReference type="GO" id="GO:0005634">
    <property type="term" value="C:nucleus"/>
    <property type="evidence" value="ECO:0007669"/>
    <property type="project" value="UniProtKB-SubCell"/>
</dbReference>
<evidence type="ECO:0000256" key="17">
    <source>
        <dbReference type="ARBA" id="ARBA00022843"/>
    </source>
</evidence>
<evidence type="ECO:0000256" key="11">
    <source>
        <dbReference type="ARBA" id="ARBA00022741"/>
    </source>
</evidence>
<comment type="similarity">
    <text evidence="4">Belongs to the DNA mismatch repair MutS family.</text>
</comment>
<evidence type="ECO:0000256" key="22">
    <source>
        <dbReference type="ARBA" id="ARBA00029795"/>
    </source>
</evidence>
<accession>A0A556TJE3</accession>
<keyword evidence="11" id="KW-0547">Nucleotide-binding</keyword>
<evidence type="ECO:0000256" key="1">
    <source>
        <dbReference type="ARBA" id="ARBA00004123"/>
    </source>
</evidence>
<dbReference type="InterPro" id="IPR006626">
    <property type="entry name" value="PbH1"/>
</dbReference>
<dbReference type="Pfam" id="PF05188">
    <property type="entry name" value="MutS_II"/>
    <property type="match status" value="1"/>
</dbReference>
<keyword evidence="19" id="KW-0238">DNA-binding</keyword>
<feature type="region of interest" description="Disordered" evidence="26">
    <location>
        <begin position="962"/>
        <end position="998"/>
    </location>
</feature>
<keyword evidence="16" id="KW-0067">ATP-binding</keyword>
<organism evidence="28 29">
    <name type="scientific">Bagarius yarrelli</name>
    <name type="common">Goonch</name>
    <name type="synonym">Bagrus yarrelli</name>
    <dbReference type="NCBI Taxonomy" id="175774"/>
    <lineage>
        <taxon>Eukaryota</taxon>
        <taxon>Metazoa</taxon>
        <taxon>Chordata</taxon>
        <taxon>Craniata</taxon>
        <taxon>Vertebrata</taxon>
        <taxon>Euteleostomi</taxon>
        <taxon>Actinopterygii</taxon>
        <taxon>Neopterygii</taxon>
        <taxon>Teleostei</taxon>
        <taxon>Ostariophysi</taxon>
        <taxon>Siluriformes</taxon>
        <taxon>Sisoridae</taxon>
        <taxon>Sisorinae</taxon>
        <taxon>Bagarius</taxon>
    </lineage>
</organism>
<dbReference type="InterPro" id="IPR007696">
    <property type="entry name" value="DNA_mismatch_repair_MutS_core"/>
</dbReference>
<keyword evidence="10" id="KW-0677">Repeat</keyword>
<dbReference type="InterPro" id="IPR047504">
    <property type="entry name" value="FBXO11_UBR-box"/>
</dbReference>
<keyword evidence="15" id="KW-0862">Zinc</keyword>
<dbReference type="Pfam" id="PF00488">
    <property type="entry name" value="MutS_V"/>
    <property type="match status" value="1"/>
</dbReference>
<dbReference type="Pfam" id="PF05190">
    <property type="entry name" value="MutS_IV"/>
    <property type="match status" value="1"/>
</dbReference>
<dbReference type="SMART" id="SM00256">
    <property type="entry name" value="FBOX"/>
    <property type="match status" value="1"/>
</dbReference>
<dbReference type="PROSITE" id="PS50181">
    <property type="entry name" value="FBOX"/>
    <property type="match status" value="1"/>
</dbReference>
<dbReference type="FunFam" id="1.10.1420.10:FF:000003">
    <property type="entry name" value="DNA mismatch repair protein"/>
    <property type="match status" value="1"/>
</dbReference>
<dbReference type="FunFam" id="3.30.420.110:FF:000002">
    <property type="entry name" value="DNA mismatch repair protein"/>
    <property type="match status" value="1"/>
</dbReference>
<dbReference type="Gene3D" id="3.40.1170.10">
    <property type="entry name" value="DNA repair protein MutS, domain I"/>
    <property type="match status" value="1"/>
</dbReference>
<comment type="subunit">
    <text evidence="23">Component of the SCF(FBXO11) complex consisting of CUL1, RBX1, SKP1 and FBXO11. Interacts with CIITA.</text>
</comment>
<evidence type="ECO:0000313" key="28">
    <source>
        <dbReference type="EMBL" id="TSK14857.1"/>
    </source>
</evidence>
<dbReference type="Pfam" id="PF12937">
    <property type="entry name" value="F-box-like"/>
    <property type="match status" value="1"/>
</dbReference>
<evidence type="ECO:0000256" key="15">
    <source>
        <dbReference type="ARBA" id="ARBA00022833"/>
    </source>
</evidence>
<dbReference type="InterPro" id="IPR039448">
    <property type="entry name" value="Beta_helix"/>
</dbReference>
<dbReference type="GO" id="GO:0006511">
    <property type="term" value="P:ubiquitin-dependent protein catabolic process"/>
    <property type="evidence" value="ECO:0007669"/>
    <property type="project" value="TreeGrafter"/>
</dbReference>
<evidence type="ECO:0000256" key="2">
    <source>
        <dbReference type="ARBA" id="ARBA00004286"/>
    </source>
</evidence>
<dbReference type="SMART" id="SM00534">
    <property type="entry name" value="MUTSac"/>
    <property type="match status" value="1"/>
</dbReference>
<keyword evidence="13" id="KW-0863">Zinc-finger</keyword>
<keyword evidence="17" id="KW-0832">Ubl conjugation</keyword>
<feature type="domain" description="F-box" evidence="27">
    <location>
        <begin position="1003"/>
        <end position="1049"/>
    </location>
</feature>
<keyword evidence="21" id="KW-0539">Nucleus</keyword>
<evidence type="ECO:0000256" key="24">
    <source>
        <dbReference type="ARBA" id="ARBA00068830"/>
    </source>
</evidence>
<dbReference type="GO" id="GO:0005694">
    <property type="term" value="C:chromosome"/>
    <property type="evidence" value="ECO:0007669"/>
    <property type="project" value="UniProtKB-SubCell"/>
</dbReference>
<evidence type="ECO:0000256" key="9">
    <source>
        <dbReference type="ARBA" id="ARBA00022723"/>
    </source>
</evidence>
<evidence type="ECO:0000256" key="23">
    <source>
        <dbReference type="ARBA" id="ARBA00063474"/>
    </source>
</evidence>
<keyword evidence="8" id="KW-0597">Phosphoprotein</keyword>
<dbReference type="SMART" id="SM00710">
    <property type="entry name" value="PbH1"/>
    <property type="match status" value="19"/>
</dbReference>
<dbReference type="CDD" id="cd22091">
    <property type="entry name" value="F-box_FBXO11"/>
    <property type="match status" value="1"/>
</dbReference>
<keyword evidence="18" id="KW-0007">Acetylation</keyword>
<comment type="caution">
    <text evidence="28">The sequence shown here is derived from an EMBL/GenBank/DDBJ whole genome shotgun (WGS) entry which is preliminary data.</text>
</comment>
<evidence type="ECO:0000313" key="29">
    <source>
        <dbReference type="Proteomes" id="UP000319801"/>
    </source>
</evidence>
<evidence type="ECO:0000256" key="16">
    <source>
        <dbReference type="ARBA" id="ARBA00022840"/>
    </source>
</evidence>
<dbReference type="PANTHER" id="PTHR22990">
    <property type="entry name" value="F-BOX ONLY PROTEIN"/>
    <property type="match status" value="1"/>
</dbReference>
<dbReference type="FunFam" id="3.40.50.300:FF:000523">
    <property type="entry name" value="DNA mismatch repair protein"/>
    <property type="match status" value="1"/>
</dbReference>
<keyword evidence="12" id="KW-0227">DNA damage</keyword>